<reference evidence="3" key="2">
    <citation type="submission" date="2021-02" db="EMBL/GenBank/DDBJ databases">
        <authorList>
            <person name="Kimball J.A."/>
            <person name="Haas M.W."/>
            <person name="Macchietto M."/>
            <person name="Kono T."/>
            <person name="Duquette J."/>
            <person name="Shao M."/>
        </authorList>
    </citation>
    <scope>NUCLEOTIDE SEQUENCE</scope>
    <source>
        <tissue evidence="3">Fresh leaf tissue</tissue>
    </source>
</reference>
<dbReference type="Proteomes" id="UP000729402">
    <property type="component" value="Unassembled WGS sequence"/>
</dbReference>
<accession>A0A8J5SRT2</accession>
<comment type="caution">
    <text evidence="3">The sequence shown here is derived from an EMBL/GenBank/DDBJ whole genome shotgun (WGS) entry which is preliminary data.</text>
</comment>
<dbReference type="GO" id="GO:0000226">
    <property type="term" value="P:microtubule cytoskeleton organization"/>
    <property type="evidence" value="ECO:0007669"/>
    <property type="project" value="TreeGrafter"/>
</dbReference>
<protein>
    <recommendedName>
        <fullName evidence="2">TOG domain-containing protein</fullName>
    </recommendedName>
</protein>
<evidence type="ECO:0000256" key="1">
    <source>
        <dbReference type="SAM" id="MobiDB-lite"/>
    </source>
</evidence>
<evidence type="ECO:0000313" key="4">
    <source>
        <dbReference type="Proteomes" id="UP000729402"/>
    </source>
</evidence>
<dbReference type="EMBL" id="JAAALK010000282">
    <property type="protein sequence ID" value="KAG8078988.1"/>
    <property type="molecule type" value="Genomic_DNA"/>
</dbReference>
<dbReference type="OrthoDB" id="63891at2759"/>
<dbReference type="PANTHER" id="PTHR21567:SF65">
    <property type="entry name" value="ARM REPEAT SUPERFAMILY PROTEIN"/>
    <property type="match status" value="1"/>
</dbReference>
<evidence type="ECO:0000313" key="3">
    <source>
        <dbReference type="EMBL" id="KAG8078988.1"/>
    </source>
</evidence>
<feature type="compositionally biased region" description="Basic and acidic residues" evidence="1">
    <location>
        <begin position="30"/>
        <end position="39"/>
    </location>
</feature>
<dbReference type="AlphaFoldDB" id="A0A8J5SRT2"/>
<feature type="region of interest" description="Disordered" evidence="1">
    <location>
        <begin position="1"/>
        <end position="72"/>
    </location>
</feature>
<dbReference type="Pfam" id="PF12348">
    <property type="entry name" value="CLASP_N"/>
    <property type="match status" value="1"/>
</dbReference>
<evidence type="ECO:0000259" key="2">
    <source>
        <dbReference type="SMART" id="SM01349"/>
    </source>
</evidence>
<dbReference type="SMART" id="SM01349">
    <property type="entry name" value="TOG"/>
    <property type="match status" value="1"/>
</dbReference>
<keyword evidence="4" id="KW-1185">Reference proteome</keyword>
<reference evidence="3" key="1">
    <citation type="journal article" date="2021" name="bioRxiv">
        <title>Whole Genome Assembly and Annotation of Northern Wild Rice, Zizania palustris L., Supports a Whole Genome Duplication in the Zizania Genus.</title>
        <authorList>
            <person name="Haas M."/>
            <person name="Kono T."/>
            <person name="Macchietto M."/>
            <person name="Millas R."/>
            <person name="McGilp L."/>
            <person name="Shao M."/>
            <person name="Duquette J."/>
            <person name="Hirsch C.N."/>
            <person name="Kimball J."/>
        </authorList>
    </citation>
    <scope>NUCLEOTIDE SEQUENCE</scope>
    <source>
        <tissue evidence="3">Fresh leaf tissue</tissue>
    </source>
</reference>
<proteinExistence type="predicted"/>
<gene>
    <name evidence="3" type="ORF">GUJ93_ZPchr0007g5079</name>
</gene>
<dbReference type="GO" id="GO:0008017">
    <property type="term" value="F:microtubule binding"/>
    <property type="evidence" value="ECO:0007669"/>
    <property type="project" value="TreeGrafter"/>
</dbReference>
<feature type="domain" description="TOG" evidence="2">
    <location>
        <begin position="81"/>
        <end position="329"/>
    </location>
</feature>
<feature type="compositionally biased region" description="Basic and acidic residues" evidence="1">
    <location>
        <begin position="53"/>
        <end position="63"/>
    </location>
</feature>
<name>A0A8J5SRT2_ZIZPA</name>
<dbReference type="InterPro" id="IPR024395">
    <property type="entry name" value="CLASP_N_dom"/>
</dbReference>
<organism evidence="3 4">
    <name type="scientific">Zizania palustris</name>
    <name type="common">Northern wild rice</name>
    <dbReference type="NCBI Taxonomy" id="103762"/>
    <lineage>
        <taxon>Eukaryota</taxon>
        <taxon>Viridiplantae</taxon>
        <taxon>Streptophyta</taxon>
        <taxon>Embryophyta</taxon>
        <taxon>Tracheophyta</taxon>
        <taxon>Spermatophyta</taxon>
        <taxon>Magnoliopsida</taxon>
        <taxon>Liliopsida</taxon>
        <taxon>Poales</taxon>
        <taxon>Poaceae</taxon>
        <taxon>BOP clade</taxon>
        <taxon>Oryzoideae</taxon>
        <taxon>Oryzeae</taxon>
        <taxon>Zizaniinae</taxon>
        <taxon>Zizania</taxon>
    </lineage>
</organism>
<dbReference type="InterPro" id="IPR034085">
    <property type="entry name" value="TOG"/>
</dbReference>
<feature type="compositionally biased region" description="Low complexity" evidence="1">
    <location>
        <begin position="41"/>
        <end position="52"/>
    </location>
</feature>
<dbReference type="PANTHER" id="PTHR21567">
    <property type="entry name" value="CLASP"/>
    <property type="match status" value="1"/>
</dbReference>
<dbReference type="GO" id="GO:0005881">
    <property type="term" value="C:cytoplasmic microtubule"/>
    <property type="evidence" value="ECO:0007669"/>
    <property type="project" value="TreeGrafter"/>
</dbReference>
<sequence length="330" mass="35203">MALRALDNTLPATAERPKKVPKLSAASPEGKNKGDDKSARKATVAAVLAASADGKERNDENSEPKATAAAGEQAVEYVRSEGLQPVPNPKAKVGGLVAELDSKDWIRACEALNDARRLAIHHSSLLSPILEKVMLAIVKTMKSPRSAVCKTSIMACTDVFNSFGNLLSSVSDDAFEKLLLQLLLKASQDKRFVCEEAEKAMRAMAASMPALPLLKKLKSYVHHANLRIRAKAAVAMSHCASRMGIEAMKDFGMSALLQVAAKLLSDRLPEARESARGMVESMHAAFSKDAAARGEDESAVSASWESLCSLSLPPISALSVAKIVSQSQSH</sequence>